<gene>
    <name evidence="8" type="ORF">BCR44DRAFT_61103</name>
</gene>
<evidence type="ECO:0000256" key="3">
    <source>
        <dbReference type="ARBA" id="ARBA00022771"/>
    </source>
</evidence>
<dbReference type="FunFam" id="3.30.160.60:FF:000100">
    <property type="entry name" value="Zinc finger 45-like"/>
    <property type="match status" value="1"/>
</dbReference>
<dbReference type="GO" id="GO:0000981">
    <property type="term" value="F:DNA-binding transcription factor activity, RNA polymerase II-specific"/>
    <property type="evidence" value="ECO:0007669"/>
    <property type="project" value="TreeGrafter"/>
</dbReference>
<evidence type="ECO:0000259" key="7">
    <source>
        <dbReference type="PROSITE" id="PS50157"/>
    </source>
</evidence>
<protein>
    <recommendedName>
        <fullName evidence="7">C2H2-type domain-containing protein</fullName>
    </recommendedName>
</protein>
<reference evidence="8 9" key="1">
    <citation type="submission" date="2016-07" db="EMBL/GenBank/DDBJ databases">
        <title>Pervasive Adenine N6-methylation of Active Genes in Fungi.</title>
        <authorList>
            <consortium name="DOE Joint Genome Institute"/>
            <person name="Mondo S.J."/>
            <person name="Dannebaum R.O."/>
            <person name="Kuo R.C."/>
            <person name="Labutti K."/>
            <person name="Haridas S."/>
            <person name="Kuo A."/>
            <person name="Salamov A."/>
            <person name="Ahrendt S.R."/>
            <person name="Lipzen A."/>
            <person name="Sullivan W."/>
            <person name="Andreopoulos W.B."/>
            <person name="Clum A."/>
            <person name="Lindquist E."/>
            <person name="Daum C."/>
            <person name="Ramamoorthy G.K."/>
            <person name="Gryganskyi A."/>
            <person name="Culley D."/>
            <person name="Magnuson J.K."/>
            <person name="James T.Y."/>
            <person name="O'Malley M.A."/>
            <person name="Stajich J.E."/>
            <person name="Spatafora J.W."/>
            <person name="Visel A."/>
            <person name="Grigoriev I.V."/>
        </authorList>
    </citation>
    <scope>NUCLEOTIDE SEQUENCE [LARGE SCALE GENOMIC DNA]</scope>
    <source>
        <strain evidence="8 9">PL171</strain>
    </source>
</reference>
<evidence type="ECO:0000256" key="5">
    <source>
        <dbReference type="PROSITE-ProRule" id="PRU00042"/>
    </source>
</evidence>
<feature type="compositionally biased region" description="Polar residues" evidence="6">
    <location>
        <begin position="1"/>
        <end position="19"/>
    </location>
</feature>
<keyword evidence="9" id="KW-1185">Reference proteome</keyword>
<evidence type="ECO:0000256" key="2">
    <source>
        <dbReference type="ARBA" id="ARBA00022737"/>
    </source>
</evidence>
<keyword evidence="3 5" id="KW-0863">Zinc-finger</keyword>
<feature type="compositionally biased region" description="Low complexity" evidence="6">
    <location>
        <begin position="82"/>
        <end position="91"/>
    </location>
</feature>
<evidence type="ECO:0000256" key="4">
    <source>
        <dbReference type="ARBA" id="ARBA00022833"/>
    </source>
</evidence>
<feature type="compositionally biased region" description="Low complexity" evidence="6">
    <location>
        <begin position="428"/>
        <end position="446"/>
    </location>
</feature>
<dbReference type="EMBL" id="MCFL01000020">
    <property type="protein sequence ID" value="ORZ35853.1"/>
    <property type="molecule type" value="Genomic_DNA"/>
</dbReference>
<feature type="compositionally biased region" description="Gly residues" evidence="6">
    <location>
        <begin position="191"/>
        <end position="202"/>
    </location>
</feature>
<sequence>MDGKTSPKTYNQHNSPDVTSSHSAGSSSGNNTGGGNSRSDPLKYLAMVAAAEMSTESSPVHSPDVAVARALDDSGASANAYQKQQQQQQQQGSGRVKRGAHQLDDSNDDTCAHREQHQHQQRVALGHPGASSVATLPGSSWLPGPNAQQQQQQHHQHMHVPLMPAPSPPSTSRAAPRKRRKQSTSLASPLDGGGGNGSGGGQEAMASGGISDDDKQKLIADAMIIANTKGKGDKPYACAKCERSFTRKHDLIRHITVIHLNAKPFACQHPACNFSSNRKDQLVRHLKNRPVCLAFTYGHRHEFPGLMAALDQDRHWTEIVRLIQTGVNGEIILPNMPSRSKSSSADAEDEDGDQEEDDDDESELVLGATVGSPNSRERNKSLTAAASQQMPLVRAGAEAAPSQRPTAPSMAQETAPRPLEPAIRPKSAHASAQASNSQPSSQVPQGLIPPLPQYLPPPPPPPPAAFGTRPLFASPPPLHPPAYPYPTSTRPAMHAYEPTATATASHNPVPLPPPPFTSSYPPPRTSNPSYVPMSPPSSSHFAPTPQATTSAAPANTARPTRPPWIHQEAIITSQGFLIPFDIAHVPPRALADAWYLGRTGGSASASAASPASVSVTLPEAGQVVLPPIVSSASDASHPDSLSTSPTRCPRPTCPTCSPSSPPFPSGSALLFHLQTSHECRTYAVSHRDKVHFQLAAAIGPSWIAQLYHQYQAPPSSSAPSSSLSTQAPAPALTAAAGRWPPGLGPIQPYAAGAGFVNPLPTPPSSSAFTGPPAYAPAFPPLPSLRSTLPPLTSSGSSTCSSAAAPAVGYAASQAARQRTESYSGPAAAAARAGSASAHPSPYVGRAEIARAGDLDDGGQSERDREREHQQRLHGVMSDSLA</sequence>
<feature type="compositionally biased region" description="Pro residues" evidence="6">
    <location>
        <begin position="447"/>
        <end position="464"/>
    </location>
</feature>
<feature type="compositionally biased region" description="Basic and acidic residues" evidence="6">
    <location>
        <begin position="847"/>
        <end position="870"/>
    </location>
</feature>
<dbReference type="GO" id="GO:0008270">
    <property type="term" value="F:zinc ion binding"/>
    <property type="evidence" value="ECO:0007669"/>
    <property type="project" value="UniProtKB-KW"/>
</dbReference>
<dbReference type="SUPFAM" id="SSF57667">
    <property type="entry name" value="beta-beta-alpha zinc fingers"/>
    <property type="match status" value="1"/>
</dbReference>
<dbReference type="Proteomes" id="UP000193411">
    <property type="component" value="Unassembled WGS sequence"/>
</dbReference>
<keyword evidence="1" id="KW-0479">Metal-binding</keyword>
<dbReference type="STRING" id="765915.A0A1Y2HQ87"/>
<feature type="compositionally biased region" description="Low complexity" evidence="6">
    <location>
        <begin position="816"/>
        <end position="841"/>
    </location>
</feature>
<dbReference type="Gene3D" id="3.30.160.60">
    <property type="entry name" value="Classic Zinc Finger"/>
    <property type="match status" value="1"/>
</dbReference>
<feature type="compositionally biased region" description="Pro residues" evidence="6">
    <location>
        <begin position="509"/>
        <end position="525"/>
    </location>
</feature>
<dbReference type="InterPro" id="IPR013087">
    <property type="entry name" value="Znf_C2H2_type"/>
</dbReference>
<evidence type="ECO:0000256" key="6">
    <source>
        <dbReference type="SAM" id="MobiDB-lite"/>
    </source>
</evidence>
<evidence type="ECO:0000313" key="8">
    <source>
        <dbReference type="EMBL" id="ORZ35853.1"/>
    </source>
</evidence>
<evidence type="ECO:0000313" key="9">
    <source>
        <dbReference type="Proteomes" id="UP000193411"/>
    </source>
</evidence>
<dbReference type="OrthoDB" id="8922241at2759"/>
<evidence type="ECO:0000256" key="1">
    <source>
        <dbReference type="ARBA" id="ARBA00022723"/>
    </source>
</evidence>
<dbReference type="AlphaFoldDB" id="A0A1Y2HQ87"/>
<feature type="compositionally biased region" description="Polar residues" evidence="6">
    <location>
        <begin position="381"/>
        <end position="390"/>
    </location>
</feature>
<dbReference type="PANTHER" id="PTHR24408:SF58">
    <property type="entry name" value="TRANSCRIPTION FACTOR (TFIIIA), PUTATIVE (AFU_ORTHOLOGUE AFUA_1G05150)-RELATED"/>
    <property type="match status" value="1"/>
</dbReference>
<feature type="compositionally biased region" description="Low complexity" evidence="6">
    <location>
        <begin position="20"/>
        <end position="30"/>
    </location>
</feature>
<dbReference type="SMART" id="SM00355">
    <property type="entry name" value="ZnF_C2H2"/>
    <property type="match status" value="3"/>
</dbReference>
<dbReference type="PROSITE" id="PS00028">
    <property type="entry name" value="ZINC_FINGER_C2H2_1"/>
    <property type="match status" value="1"/>
</dbReference>
<feature type="region of interest" description="Disordered" evidence="6">
    <location>
        <begin position="816"/>
        <end position="881"/>
    </location>
</feature>
<feature type="compositionally biased region" description="Low complexity" evidence="6">
    <location>
        <begin position="526"/>
        <end position="559"/>
    </location>
</feature>
<feature type="compositionally biased region" description="Polar residues" evidence="6">
    <location>
        <begin position="403"/>
        <end position="412"/>
    </location>
</feature>
<accession>A0A1Y2HQ87</accession>
<comment type="caution">
    <text evidence="8">The sequence shown here is derived from an EMBL/GenBank/DDBJ whole genome shotgun (WGS) entry which is preliminary data.</text>
</comment>
<feature type="compositionally biased region" description="Acidic residues" evidence="6">
    <location>
        <begin position="346"/>
        <end position="363"/>
    </location>
</feature>
<keyword evidence="4" id="KW-0862">Zinc</keyword>
<feature type="domain" description="C2H2-type" evidence="7">
    <location>
        <begin position="236"/>
        <end position="264"/>
    </location>
</feature>
<feature type="region of interest" description="Disordered" evidence="6">
    <location>
        <begin position="630"/>
        <end position="651"/>
    </location>
</feature>
<feature type="region of interest" description="Disordered" evidence="6">
    <location>
        <begin position="1"/>
        <end position="210"/>
    </location>
</feature>
<dbReference type="PROSITE" id="PS50157">
    <property type="entry name" value="ZINC_FINGER_C2H2_2"/>
    <property type="match status" value="1"/>
</dbReference>
<dbReference type="GO" id="GO:0005634">
    <property type="term" value="C:nucleus"/>
    <property type="evidence" value="ECO:0007669"/>
    <property type="project" value="TreeGrafter"/>
</dbReference>
<feature type="region of interest" description="Disordered" evidence="6">
    <location>
        <begin position="332"/>
        <end position="561"/>
    </location>
</feature>
<dbReference type="GO" id="GO:0043565">
    <property type="term" value="F:sequence-specific DNA binding"/>
    <property type="evidence" value="ECO:0007669"/>
    <property type="project" value="TreeGrafter"/>
</dbReference>
<keyword evidence="2" id="KW-0677">Repeat</keyword>
<name>A0A1Y2HQ87_9FUNG</name>
<proteinExistence type="predicted"/>
<feature type="compositionally biased region" description="Low complexity" evidence="6">
    <location>
        <begin position="640"/>
        <end position="651"/>
    </location>
</feature>
<organism evidence="8 9">
    <name type="scientific">Catenaria anguillulae PL171</name>
    <dbReference type="NCBI Taxonomy" id="765915"/>
    <lineage>
        <taxon>Eukaryota</taxon>
        <taxon>Fungi</taxon>
        <taxon>Fungi incertae sedis</taxon>
        <taxon>Blastocladiomycota</taxon>
        <taxon>Blastocladiomycetes</taxon>
        <taxon>Blastocladiales</taxon>
        <taxon>Catenariaceae</taxon>
        <taxon>Catenaria</taxon>
    </lineage>
</organism>
<feature type="compositionally biased region" description="Pro residues" evidence="6">
    <location>
        <begin position="473"/>
        <end position="484"/>
    </location>
</feature>
<dbReference type="PANTHER" id="PTHR24408">
    <property type="entry name" value="ZINC FINGER PROTEIN"/>
    <property type="match status" value="1"/>
</dbReference>
<dbReference type="InterPro" id="IPR036236">
    <property type="entry name" value="Znf_C2H2_sf"/>
</dbReference>